<reference evidence="1" key="1">
    <citation type="submission" date="2019-08" db="EMBL/GenBank/DDBJ databases">
        <authorList>
            <person name="Kucharzyk K."/>
            <person name="Murdoch R.W."/>
            <person name="Higgins S."/>
            <person name="Loffler F."/>
        </authorList>
    </citation>
    <scope>NUCLEOTIDE SEQUENCE</scope>
</reference>
<name>A0A645J4C3_9ZZZZ</name>
<sequence>MEANLEVNNVFTVDINILFEDGNIGQEDMAIILEDETVYLTTRQPGIYLCGGKVNECI</sequence>
<evidence type="ECO:0000313" key="1">
    <source>
        <dbReference type="EMBL" id="MPN58498.1"/>
    </source>
</evidence>
<accession>A0A645J4C3</accession>
<protein>
    <submittedName>
        <fullName evidence="1">Uncharacterized protein</fullName>
    </submittedName>
</protein>
<comment type="caution">
    <text evidence="1">The sequence shown here is derived from an EMBL/GenBank/DDBJ whole genome shotgun (WGS) entry which is preliminary data.</text>
</comment>
<dbReference type="AlphaFoldDB" id="A0A645J4C3"/>
<dbReference type="EMBL" id="VSSQ01131252">
    <property type="protein sequence ID" value="MPN58498.1"/>
    <property type="molecule type" value="Genomic_DNA"/>
</dbReference>
<organism evidence="1">
    <name type="scientific">bioreactor metagenome</name>
    <dbReference type="NCBI Taxonomy" id="1076179"/>
    <lineage>
        <taxon>unclassified sequences</taxon>
        <taxon>metagenomes</taxon>
        <taxon>ecological metagenomes</taxon>
    </lineage>
</organism>
<gene>
    <name evidence="1" type="ORF">SDC9_206203</name>
</gene>
<proteinExistence type="predicted"/>